<dbReference type="EMBL" id="BGZK01000553">
    <property type="protein sequence ID" value="GBP49818.1"/>
    <property type="molecule type" value="Genomic_DNA"/>
</dbReference>
<dbReference type="AlphaFoldDB" id="A0A4C1WEN9"/>
<dbReference type="InterPro" id="IPR036691">
    <property type="entry name" value="Endo/exonu/phosph_ase_sf"/>
</dbReference>
<feature type="compositionally biased region" description="Low complexity" evidence="1">
    <location>
        <begin position="171"/>
        <end position="190"/>
    </location>
</feature>
<dbReference type="OrthoDB" id="412981at2759"/>
<feature type="compositionally biased region" description="Polar residues" evidence="1">
    <location>
        <begin position="154"/>
        <end position="165"/>
    </location>
</feature>
<evidence type="ECO:0000313" key="2">
    <source>
        <dbReference type="EMBL" id="GBP49818.1"/>
    </source>
</evidence>
<dbReference type="Proteomes" id="UP000299102">
    <property type="component" value="Unassembled WGS sequence"/>
</dbReference>
<reference evidence="2 3" key="1">
    <citation type="journal article" date="2019" name="Commun. Biol.">
        <title>The bagworm genome reveals a unique fibroin gene that provides high tensile strength.</title>
        <authorList>
            <person name="Kono N."/>
            <person name="Nakamura H."/>
            <person name="Ohtoshi R."/>
            <person name="Tomita M."/>
            <person name="Numata K."/>
            <person name="Arakawa K."/>
        </authorList>
    </citation>
    <scope>NUCLEOTIDE SEQUENCE [LARGE SCALE GENOMIC DNA]</scope>
</reference>
<name>A0A4C1WEN9_EUMVA</name>
<sequence>MSFSSTLLHSRKSRANSEISELLTARRMDITVWMSSPNDEVPAVAGATQVARGGQPLRTVPKRPRWQCGLWFTPRLEAGRGGSRGLVVSARSRNWPYGAGDNSRRRVSLLTHEYAGTLWSNVDIQNRCDSPPSTPSPTRAYAAVAASFPHPKKNTLQNSDQTATPEPSRMSNDADTNANTPTTPNAAASTRMTTQRVRGCPPIVVENLPNWVDSLQRATTVQRYLQVAAWRDHQVTWFYYALEIEKLKKVGILGLPVDIASDMIVAALQELNFPAKYDGEGVRVPPNVTQRAIVLLNPSEPLVEEGVHCGGKMKKKAEKGEIPTLVPSPQEFADSFSRTAPEPVMAVRVIRPEILPSQGPRPAMAAPPTTLQRAVPQSGMQLANTGGIFGKTQDIRTFVQSQDIHIILLGETKLRSGLELLLRNFFVYRRDEVSPRSIAYRDNTPTILAGDLNAKHTVWGSRVVWPPGRKFSQDAEDYGYEVLGPDTLSHVPMDPRFGADVLNIVICHRLPFSIHVGFLNDMDTQYLPILITLGTTAHLSHPRQQTHRTNWSVYQRAL</sequence>
<organism evidence="2 3">
    <name type="scientific">Eumeta variegata</name>
    <name type="common">Bagworm moth</name>
    <name type="synonym">Eumeta japonica</name>
    <dbReference type="NCBI Taxonomy" id="151549"/>
    <lineage>
        <taxon>Eukaryota</taxon>
        <taxon>Metazoa</taxon>
        <taxon>Ecdysozoa</taxon>
        <taxon>Arthropoda</taxon>
        <taxon>Hexapoda</taxon>
        <taxon>Insecta</taxon>
        <taxon>Pterygota</taxon>
        <taxon>Neoptera</taxon>
        <taxon>Endopterygota</taxon>
        <taxon>Lepidoptera</taxon>
        <taxon>Glossata</taxon>
        <taxon>Ditrysia</taxon>
        <taxon>Tineoidea</taxon>
        <taxon>Psychidae</taxon>
        <taxon>Oiketicinae</taxon>
        <taxon>Eumeta</taxon>
    </lineage>
</organism>
<evidence type="ECO:0008006" key="4">
    <source>
        <dbReference type="Google" id="ProtNLM"/>
    </source>
</evidence>
<gene>
    <name evidence="2" type="ORF">EVAR_83767_1</name>
</gene>
<proteinExistence type="predicted"/>
<feature type="region of interest" description="Disordered" evidence="1">
    <location>
        <begin position="149"/>
        <end position="195"/>
    </location>
</feature>
<evidence type="ECO:0000256" key="1">
    <source>
        <dbReference type="SAM" id="MobiDB-lite"/>
    </source>
</evidence>
<accession>A0A4C1WEN9</accession>
<evidence type="ECO:0000313" key="3">
    <source>
        <dbReference type="Proteomes" id="UP000299102"/>
    </source>
</evidence>
<comment type="caution">
    <text evidence="2">The sequence shown here is derived from an EMBL/GenBank/DDBJ whole genome shotgun (WGS) entry which is preliminary data.</text>
</comment>
<keyword evidence="3" id="KW-1185">Reference proteome</keyword>
<dbReference type="SUPFAM" id="SSF56219">
    <property type="entry name" value="DNase I-like"/>
    <property type="match status" value="1"/>
</dbReference>
<protein>
    <recommendedName>
        <fullName evidence="4">Endonuclease/exonuclease/phosphatase domain-containing protein</fullName>
    </recommendedName>
</protein>